<protein>
    <recommendedName>
        <fullName evidence="4">Tetratricopeptide repeat protein</fullName>
    </recommendedName>
</protein>
<sequence>MGLFGSLFGKKDAGAEAASDAADGSFLSDFINIPSRDFFGPFAKSPNGRYTLAWCDGGPDQSRKGRYFLLDRGRIVVEGGMPRPNGGHIVDSGVFILNDWGSIETLSGTFTAFDPDGTVRFRRSLHANLFNNGLSNDGRLAVCQMANAPHEDGGKLFVFDLAAGAQIASWYPESGWANSYEFPEDGQTIRLVYRDRGAFAYGVDGTFIDRMRWLAVGLQVGDLGIVQTLLAETNNQPTLALVEQLLGGIDVALASSTYNTPKWRAIAFKLRGLCLEAIAEVGQALVAYDQALALDPKVGVKRKADQLRKVVP</sequence>
<dbReference type="RefSeq" id="WP_184259339.1">
    <property type="nucleotide sequence ID" value="NZ_JACHIH010000022.1"/>
</dbReference>
<accession>A0A7W8DZX2</accession>
<reference evidence="2 3" key="1">
    <citation type="submission" date="2020-08" db="EMBL/GenBank/DDBJ databases">
        <title>Genomic Encyclopedia of Type Strains, Phase IV (KMG-IV): sequencing the most valuable type-strain genomes for metagenomic binning, comparative biology and taxonomic classification.</title>
        <authorList>
            <person name="Goeker M."/>
        </authorList>
    </citation>
    <scope>NUCLEOTIDE SEQUENCE [LARGE SCALE GENOMIC DNA]</scope>
    <source>
        <strain evidence="2 3">DSM 12706</strain>
    </source>
</reference>
<evidence type="ECO:0000256" key="1">
    <source>
        <dbReference type="PROSITE-ProRule" id="PRU00339"/>
    </source>
</evidence>
<dbReference type="SUPFAM" id="SSF63829">
    <property type="entry name" value="Calcium-dependent phosphotriesterase"/>
    <property type="match status" value="1"/>
</dbReference>
<organism evidence="2 3">
    <name type="scientific">Rhodopseudomonas rhenobacensis</name>
    <dbReference type="NCBI Taxonomy" id="87461"/>
    <lineage>
        <taxon>Bacteria</taxon>
        <taxon>Pseudomonadati</taxon>
        <taxon>Pseudomonadota</taxon>
        <taxon>Alphaproteobacteria</taxon>
        <taxon>Hyphomicrobiales</taxon>
        <taxon>Nitrobacteraceae</taxon>
        <taxon>Rhodopseudomonas</taxon>
    </lineage>
</organism>
<evidence type="ECO:0000313" key="3">
    <source>
        <dbReference type="Proteomes" id="UP000542353"/>
    </source>
</evidence>
<gene>
    <name evidence="2" type="ORF">HNR60_003295</name>
</gene>
<dbReference type="EMBL" id="JACHIH010000022">
    <property type="protein sequence ID" value="MBB5048528.1"/>
    <property type="molecule type" value="Genomic_DNA"/>
</dbReference>
<evidence type="ECO:0000313" key="2">
    <source>
        <dbReference type="EMBL" id="MBB5048528.1"/>
    </source>
</evidence>
<comment type="caution">
    <text evidence="2">The sequence shown here is derived from an EMBL/GenBank/DDBJ whole genome shotgun (WGS) entry which is preliminary data.</text>
</comment>
<dbReference type="InterPro" id="IPR019734">
    <property type="entry name" value="TPR_rpt"/>
</dbReference>
<proteinExistence type="predicted"/>
<dbReference type="PROSITE" id="PS50005">
    <property type="entry name" value="TPR"/>
    <property type="match status" value="1"/>
</dbReference>
<dbReference type="AlphaFoldDB" id="A0A7W8DZX2"/>
<dbReference type="SMART" id="SM00028">
    <property type="entry name" value="TPR"/>
    <property type="match status" value="1"/>
</dbReference>
<name>A0A7W8DZX2_9BRAD</name>
<keyword evidence="3" id="KW-1185">Reference proteome</keyword>
<keyword evidence="1" id="KW-0802">TPR repeat</keyword>
<feature type="repeat" description="TPR" evidence="1">
    <location>
        <begin position="265"/>
        <end position="298"/>
    </location>
</feature>
<evidence type="ECO:0008006" key="4">
    <source>
        <dbReference type="Google" id="ProtNLM"/>
    </source>
</evidence>
<dbReference type="Proteomes" id="UP000542353">
    <property type="component" value="Unassembled WGS sequence"/>
</dbReference>